<proteinExistence type="predicted"/>
<name>A0ABN0X4M4_9ALTE</name>
<dbReference type="Proteomes" id="UP001501757">
    <property type="component" value="Unassembled WGS sequence"/>
</dbReference>
<evidence type="ECO:0000313" key="3">
    <source>
        <dbReference type="Proteomes" id="UP001501757"/>
    </source>
</evidence>
<comment type="caution">
    <text evidence="2">The sequence shown here is derived from an EMBL/GenBank/DDBJ whole genome shotgun (WGS) entry which is preliminary data.</text>
</comment>
<gene>
    <name evidence="2" type="ORF">GCM10009092_19140</name>
</gene>
<dbReference type="Gene3D" id="3.90.180.10">
    <property type="entry name" value="Medium-chain alcohol dehydrogenases, catalytic domain"/>
    <property type="match status" value="1"/>
</dbReference>
<dbReference type="SMART" id="SM00829">
    <property type="entry name" value="PKS_ER"/>
    <property type="match status" value="1"/>
</dbReference>
<sequence>MKAAFISQYGDAAVLTVSEQPKPVIQPGQVLIRVMASGVNPVDFHIRNGMLSGTETHTLPLILGWDCAGIIDEVADKVDHLKPGDEVYAYTPIQAQGTNAQWIAVDADVVRPKPTNLSFVQAAALPLAALTAWQGLFSQGKLQSGQRLLVHNASGAVGSLAVQLAKAKGATVIATGSASKQDYIKALGADEVRDYHQADWHKGIEPVDMVYAARGGLDLLQQSVDLIKPGGFLISTLDELPEAQLAAKRVHFHRMWVNPNGGDLEQITTLVESGQLQMAIDSVYPLEQIQAAHQRCESHQALGKIVLDLSL</sequence>
<dbReference type="InterPro" id="IPR020843">
    <property type="entry name" value="ER"/>
</dbReference>
<dbReference type="Pfam" id="PF08240">
    <property type="entry name" value="ADH_N"/>
    <property type="match status" value="1"/>
</dbReference>
<dbReference type="PANTHER" id="PTHR11695:SF294">
    <property type="entry name" value="RETICULON-4-INTERACTING PROTEIN 1, MITOCHONDRIAL"/>
    <property type="match status" value="1"/>
</dbReference>
<evidence type="ECO:0000259" key="1">
    <source>
        <dbReference type="SMART" id="SM00829"/>
    </source>
</evidence>
<keyword evidence="3" id="KW-1185">Reference proteome</keyword>
<organism evidence="2 3">
    <name type="scientific">Bowmanella denitrificans</name>
    <dbReference type="NCBI Taxonomy" id="366582"/>
    <lineage>
        <taxon>Bacteria</taxon>
        <taxon>Pseudomonadati</taxon>
        <taxon>Pseudomonadota</taxon>
        <taxon>Gammaproteobacteria</taxon>
        <taxon>Alteromonadales</taxon>
        <taxon>Alteromonadaceae</taxon>
        <taxon>Bowmanella</taxon>
    </lineage>
</organism>
<protein>
    <submittedName>
        <fullName evidence="2">NADP-dependent oxidoreductase</fullName>
    </submittedName>
</protein>
<evidence type="ECO:0000313" key="2">
    <source>
        <dbReference type="EMBL" id="GAA0355046.1"/>
    </source>
</evidence>
<dbReference type="InterPro" id="IPR050700">
    <property type="entry name" value="YIM1/Zinc_Alcohol_DH_Fams"/>
</dbReference>
<dbReference type="PANTHER" id="PTHR11695">
    <property type="entry name" value="ALCOHOL DEHYDROGENASE RELATED"/>
    <property type="match status" value="1"/>
</dbReference>
<dbReference type="CDD" id="cd05289">
    <property type="entry name" value="MDR_like_2"/>
    <property type="match status" value="1"/>
</dbReference>
<dbReference type="Pfam" id="PF13602">
    <property type="entry name" value="ADH_zinc_N_2"/>
    <property type="match status" value="1"/>
</dbReference>
<dbReference type="InterPro" id="IPR013154">
    <property type="entry name" value="ADH-like_N"/>
</dbReference>
<dbReference type="InterPro" id="IPR036291">
    <property type="entry name" value="NAD(P)-bd_dom_sf"/>
</dbReference>
<accession>A0ABN0X4M4</accession>
<dbReference type="SUPFAM" id="SSF51735">
    <property type="entry name" value="NAD(P)-binding Rossmann-fold domains"/>
    <property type="match status" value="1"/>
</dbReference>
<dbReference type="RefSeq" id="WP_343844503.1">
    <property type="nucleotide sequence ID" value="NZ_BAAAEI010000010.1"/>
</dbReference>
<dbReference type="InterPro" id="IPR011032">
    <property type="entry name" value="GroES-like_sf"/>
</dbReference>
<reference evidence="2 3" key="1">
    <citation type="journal article" date="2019" name="Int. J. Syst. Evol. Microbiol.">
        <title>The Global Catalogue of Microorganisms (GCM) 10K type strain sequencing project: providing services to taxonomists for standard genome sequencing and annotation.</title>
        <authorList>
            <consortium name="The Broad Institute Genomics Platform"/>
            <consortium name="The Broad Institute Genome Sequencing Center for Infectious Disease"/>
            <person name="Wu L."/>
            <person name="Ma J."/>
        </authorList>
    </citation>
    <scope>NUCLEOTIDE SEQUENCE [LARGE SCALE GENOMIC DNA]</scope>
    <source>
        <strain evidence="2 3">JCM 13378</strain>
    </source>
</reference>
<dbReference type="Gene3D" id="3.40.50.720">
    <property type="entry name" value="NAD(P)-binding Rossmann-like Domain"/>
    <property type="match status" value="1"/>
</dbReference>
<feature type="domain" description="Enoyl reductase (ER)" evidence="1">
    <location>
        <begin position="10"/>
        <end position="307"/>
    </location>
</feature>
<dbReference type="SUPFAM" id="SSF50129">
    <property type="entry name" value="GroES-like"/>
    <property type="match status" value="1"/>
</dbReference>
<dbReference type="EMBL" id="BAAAEI010000010">
    <property type="protein sequence ID" value="GAA0355046.1"/>
    <property type="molecule type" value="Genomic_DNA"/>
</dbReference>